<reference evidence="9 10" key="1">
    <citation type="submission" date="2020-04" db="EMBL/GenBank/DDBJ databases">
        <authorList>
            <person name="Hitch T.C.A."/>
            <person name="Wylensek D."/>
            <person name="Clavel T."/>
        </authorList>
    </citation>
    <scope>NUCLEOTIDE SEQUENCE [LARGE SCALE GENOMIC DNA]</scope>
    <source>
        <strain evidence="9 10">PG-130-P53-12</strain>
    </source>
</reference>
<organism evidence="9 10">
    <name type="scientific">Selenomonas bovis</name>
    <dbReference type="NCBI Taxonomy" id="416586"/>
    <lineage>
        <taxon>Bacteria</taxon>
        <taxon>Bacillati</taxon>
        <taxon>Bacillota</taxon>
        <taxon>Negativicutes</taxon>
        <taxon>Selenomonadales</taxon>
        <taxon>Selenomonadaceae</taxon>
        <taxon>Selenomonas</taxon>
    </lineage>
</organism>
<dbReference type="InterPro" id="IPR027417">
    <property type="entry name" value="P-loop_NTPase"/>
</dbReference>
<feature type="domain" description="PRD" evidence="8">
    <location>
        <begin position="473"/>
        <end position="578"/>
    </location>
</feature>
<dbReference type="Pfam" id="PF03610">
    <property type="entry name" value="EIIA-man"/>
    <property type="match status" value="1"/>
</dbReference>
<evidence type="ECO:0000259" key="8">
    <source>
        <dbReference type="PROSITE" id="PS51372"/>
    </source>
</evidence>
<dbReference type="InterPro" id="IPR036662">
    <property type="entry name" value="PTS_EIIA_man-typ_sf"/>
</dbReference>
<dbReference type="GO" id="GO:0005524">
    <property type="term" value="F:ATP binding"/>
    <property type="evidence" value="ECO:0007669"/>
    <property type="project" value="UniProtKB-KW"/>
</dbReference>
<comment type="caution">
    <text evidence="9">The sequence shown here is derived from an EMBL/GenBank/DDBJ whole genome shotgun (WGS) entry which is preliminary data.</text>
</comment>
<name>A0A848BDD5_9FIRM</name>
<dbReference type="GO" id="GO:0009401">
    <property type="term" value="P:phosphoenolpyruvate-dependent sugar phosphotransferase system"/>
    <property type="evidence" value="ECO:0007669"/>
    <property type="project" value="InterPro"/>
</dbReference>
<evidence type="ECO:0000256" key="4">
    <source>
        <dbReference type="ARBA" id="ARBA00022840"/>
    </source>
</evidence>
<evidence type="ECO:0000256" key="1">
    <source>
        <dbReference type="ARBA" id="ARBA00022679"/>
    </source>
</evidence>
<sequence>MKRMERIFAYVEAESAKFTKETLRERGGLDAQEIADALGILRNNVSKELNALFREDRIVKFGGRPVRYFERAALEKLLGAPLPAGPLAYESVAACEKELTAQQQPENPFDALIGAHRSLKRQVEQAKAAILYPPDGLHTLIVGQTGVGKTLFAHLMFAYGKAMERFAPDAPFVTFNCADYYNNPQLLLSHVFGHIKGAFTGADQAKAGLVEQADGGVLFLDEIHRLPPEGQEMIFYFMDTGTFSRLGETTRDRHAKVLIIGATTEDPNSALTKTFVRRIPNIITIPSLASRTLGEKLDIVKLLFTDEAQRVKKPIRISVEAVKSLLGSIGAGNVGQIKSNIKLLCAQAFLNGIDNPDYIEVDFKMLPQTIKNGLLTLSANRQALAELTQYLAEPLVVEPPGRRRARAEEEESDKKSFNLYRVVEDKVELLKGEGISDDLIKQIVATDVNVYIKSLYDKRASINLSTRERLLKIVDEPLVDFSEQIALYVSKRLNRSYRDRFLYAFSLHLSAFLKRLKDKEPVPYSEIAGAIERDSLHYQVALEIKARIEKHYRVTVPPTEVEYIALLLESAEDEDLEEKITILVAMHGASTASSMVEVAQKLFNTQDTNLIPIDMPLEKNPQELARKVITMLRGMNCRTGVLILADMGSLVSLGAQISETLGIPVRTIDMVSTPLILEAMRKADIVGMDLDSIYESLRSFRGYEAVDFAEHRAADGRQEAIVTICSTGKGAALKLKSLVEEVLKSVGKPLAVLPVGLTHLEEHLKELQGEYAIRAAIGMKKPALPIPFIPLEEFIDGAGEQRLVKLLQVPEAQERGAEEKAQKSVVVRRLCEESLEKFLTYLNPAKIMDSLMAFDRVLEAELGKKFSNPIRIRIIVHCGCALERIVTHSQLQFHENKQEIDTQKLSAIQKAVKVFETALKLRFDADELYFMAKMI</sequence>
<dbReference type="PANTHER" id="PTHR32071:SF90">
    <property type="entry name" value="TRANSCRIPTIONAL REGULATORY PROTEIN LEVR"/>
    <property type="match status" value="1"/>
</dbReference>
<gene>
    <name evidence="9" type="ORF">HF878_07095</name>
</gene>
<evidence type="ECO:0000259" key="6">
    <source>
        <dbReference type="PROSITE" id="PS50045"/>
    </source>
</evidence>
<dbReference type="PROSITE" id="PS51372">
    <property type="entry name" value="PRD_2"/>
    <property type="match status" value="2"/>
</dbReference>
<dbReference type="Gene3D" id="1.10.1790.10">
    <property type="entry name" value="PRD domain"/>
    <property type="match status" value="2"/>
</dbReference>
<dbReference type="InterPro" id="IPR003593">
    <property type="entry name" value="AAA+_ATPase"/>
</dbReference>
<protein>
    <submittedName>
        <fullName evidence="9">Sigma 54-interacting transcriptional regulator</fullName>
    </submittedName>
</protein>
<dbReference type="Pfam" id="PF00158">
    <property type="entry name" value="Sigma54_activat"/>
    <property type="match status" value="1"/>
</dbReference>
<dbReference type="Pfam" id="PF00874">
    <property type="entry name" value="PRD"/>
    <property type="match status" value="2"/>
</dbReference>
<evidence type="ECO:0000256" key="2">
    <source>
        <dbReference type="ARBA" id="ARBA00022741"/>
    </source>
</evidence>
<dbReference type="RefSeq" id="WP_170077627.1">
    <property type="nucleotide sequence ID" value="NZ_JABAFA010000024.1"/>
</dbReference>
<keyword evidence="5" id="KW-0238">DNA-binding</keyword>
<dbReference type="PROSITE" id="PS51096">
    <property type="entry name" value="PTS_EIIA_TYPE_4"/>
    <property type="match status" value="1"/>
</dbReference>
<dbReference type="GO" id="GO:0003677">
    <property type="term" value="F:DNA binding"/>
    <property type="evidence" value="ECO:0007669"/>
    <property type="project" value="UniProtKB-KW"/>
</dbReference>
<evidence type="ECO:0000256" key="5">
    <source>
        <dbReference type="ARBA" id="ARBA00023125"/>
    </source>
</evidence>
<keyword evidence="1" id="KW-0808">Transferase</keyword>
<dbReference type="AlphaFoldDB" id="A0A848BDD5"/>
<dbReference type="PROSITE" id="PS50045">
    <property type="entry name" value="SIGMA54_INTERACT_4"/>
    <property type="match status" value="1"/>
</dbReference>
<keyword evidence="3" id="KW-0418">Kinase</keyword>
<accession>A0A848BDD5</accession>
<dbReference type="InterPro" id="IPR002078">
    <property type="entry name" value="Sigma_54_int"/>
</dbReference>
<evidence type="ECO:0000313" key="10">
    <source>
        <dbReference type="Proteomes" id="UP000543804"/>
    </source>
</evidence>
<dbReference type="SUPFAM" id="SSF46785">
    <property type="entry name" value="Winged helix' DNA-binding domain"/>
    <property type="match status" value="1"/>
</dbReference>
<dbReference type="SUPFAM" id="SSF63520">
    <property type="entry name" value="PTS-regulatory domain, PRD"/>
    <property type="match status" value="2"/>
</dbReference>
<feature type="domain" description="PTS EIIA type-4" evidence="7">
    <location>
        <begin position="579"/>
        <end position="721"/>
    </location>
</feature>
<dbReference type="EMBL" id="JABAFA010000024">
    <property type="protein sequence ID" value="NMD99237.1"/>
    <property type="molecule type" value="Genomic_DNA"/>
</dbReference>
<evidence type="ECO:0000313" key="9">
    <source>
        <dbReference type="EMBL" id="NMD99237.1"/>
    </source>
</evidence>
<dbReference type="SUPFAM" id="SSF53062">
    <property type="entry name" value="PTS system fructose IIA component-like"/>
    <property type="match status" value="1"/>
</dbReference>
<dbReference type="Proteomes" id="UP000543804">
    <property type="component" value="Unassembled WGS sequence"/>
</dbReference>
<dbReference type="CDD" id="cd00009">
    <property type="entry name" value="AAA"/>
    <property type="match status" value="1"/>
</dbReference>
<proteinExistence type="predicted"/>
<dbReference type="SUPFAM" id="SSF52540">
    <property type="entry name" value="P-loop containing nucleoside triphosphate hydrolases"/>
    <property type="match status" value="1"/>
</dbReference>
<dbReference type="Gene3D" id="3.40.50.300">
    <property type="entry name" value="P-loop containing nucleotide triphosphate hydrolases"/>
    <property type="match status" value="1"/>
</dbReference>
<dbReference type="InterPro" id="IPR036634">
    <property type="entry name" value="PRD_sf"/>
</dbReference>
<dbReference type="GO" id="GO:0006355">
    <property type="term" value="P:regulation of DNA-templated transcription"/>
    <property type="evidence" value="ECO:0007669"/>
    <property type="project" value="InterPro"/>
</dbReference>
<dbReference type="SMART" id="SM00382">
    <property type="entry name" value="AAA"/>
    <property type="match status" value="1"/>
</dbReference>
<feature type="domain" description="Sigma-54 factor interaction" evidence="6">
    <location>
        <begin position="112"/>
        <end position="346"/>
    </location>
</feature>
<dbReference type="GO" id="GO:0016301">
    <property type="term" value="F:kinase activity"/>
    <property type="evidence" value="ECO:0007669"/>
    <property type="project" value="UniProtKB-KW"/>
</dbReference>
<keyword evidence="4" id="KW-0067">ATP-binding</keyword>
<evidence type="ECO:0000259" key="7">
    <source>
        <dbReference type="PROSITE" id="PS51096"/>
    </source>
</evidence>
<dbReference type="PANTHER" id="PTHR32071">
    <property type="entry name" value="TRANSCRIPTIONAL REGULATORY PROTEIN"/>
    <property type="match status" value="1"/>
</dbReference>
<evidence type="ECO:0000256" key="3">
    <source>
        <dbReference type="ARBA" id="ARBA00022777"/>
    </source>
</evidence>
<feature type="domain" description="PRD" evidence="8">
    <location>
        <begin position="842"/>
        <end position="935"/>
    </location>
</feature>
<dbReference type="InterPro" id="IPR036390">
    <property type="entry name" value="WH_DNA-bd_sf"/>
</dbReference>
<dbReference type="CDD" id="cd00006">
    <property type="entry name" value="PTS_IIA_man"/>
    <property type="match status" value="1"/>
</dbReference>
<keyword evidence="10" id="KW-1185">Reference proteome</keyword>
<keyword evidence="2" id="KW-0547">Nucleotide-binding</keyword>
<dbReference type="InterPro" id="IPR004701">
    <property type="entry name" value="PTS_EIIA_man-typ"/>
</dbReference>
<dbReference type="GO" id="GO:0016020">
    <property type="term" value="C:membrane"/>
    <property type="evidence" value="ECO:0007669"/>
    <property type="project" value="InterPro"/>
</dbReference>
<dbReference type="InterPro" id="IPR033887">
    <property type="entry name" value="PTS_IIA_man"/>
</dbReference>
<dbReference type="Gene3D" id="3.40.50.510">
    <property type="entry name" value="Phosphotransferase system, mannose-type IIA component"/>
    <property type="match status" value="1"/>
</dbReference>
<dbReference type="InterPro" id="IPR011608">
    <property type="entry name" value="PRD"/>
</dbReference>